<keyword evidence="2" id="KW-1185">Reference proteome</keyword>
<name>A0A4Y7KA86_PAPSO</name>
<sequence length="73" mass="8222">MLSRWRVSDWWLVAVFDHPLGRNGGGDRNKTQDHTSHVLARFGHISFLRGLMRNDTNLSTSLVFVASCRGPNG</sequence>
<organism evidence="1 2">
    <name type="scientific">Papaver somniferum</name>
    <name type="common">Opium poppy</name>
    <dbReference type="NCBI Taxonomy" id="3469"/>
    <lineage>
        <taxon>Eukaryota</taxon>
        <taxon>Viridiplantae</taxon>
        <taxon>Streptophyta</taxon>
        <taxon>Embryophyta</taxon>
        <taxon>Tracheophyta</taxon>
        <taxon>Spermatophyta</taxon>
        <taxon>Magnoliopsida</taxon>
        <taxon>Ranunculales</taxon>
        <taxon>Papaveraceae</taxon>
        <taxon>Papaveroideae</taxon>
        <taxon>Papaver</taxon>
    </lineage>
</organism>
<accession>A0A4Y7KA86</accession>
<dbReference type="Gramene" id="RZC68908">
    <property type="protein sequence ID" value="RZC68908"/>
    <property type="gene ID" value="C5167_032338"/>
</dbReference>
<evidence type="ECO:0000313" key="2">
    <source>
        <dbReference type="Proteomes" id="UP000316621"/>
    </source>
</evidence>
<gene>
    <name evidence="1" type="ORF">C5167_032338</name>
</gene>
<reference evidence="1 2" key="1">
    <citation type="journal article" date="2018" name="Science">
        <title>The opium poppy genome and morphinan production.</title>
        <authorList>
            <person name="Guo L."/>
            <person name="Winzer T."/>
            <person name="Yang X."/>
            <person name="Li Y."/>
            <person name="Ning Z."/>
            <person name="He Z."/>
            <person name="Teodor R."/>
            <person name="Lu Y."/>
            <person name="Bowser T.A."/>
            <person name="Graham I.A."/>
            <person name="Ye K."/>
        </authorList>
    </citation>
    <scope>NUCLEOTIDE SEQUENCE [LARGE SCALE GENOMIC DNA]</scope>
    <source>
        <strain evidence="2">cv. HN1</strain>
        <tissue evidence="1">Leaves</tissue>
    </source>
</reference>
<evidence type="ECO:0000313" key="1">
    <source>
        <dbReference type="EMBL" id="RZC68908.1"/>
    </source>
</evidence>
<dbReference type="Proteomes" id="UP000316621">
    <property type="component" value="Chromosome 7"/>
</dbReference>
<protein>
    <submittedName>
        <fullName evidence="1">Uncharacterized protein</fullName>
    </submittedName>
</protein>
<proteinExistence type="predicted"/>
<dbReference type="AlphaFoldDB" id="A0A4Y7KA86"/>
<dbReference type="EMBL" id="CM010721">
    <property type="protein sequence ID" value="RZC68908.1"/>
    <property type="molecule type" value="Genomic_DNA"/>
</dbReference>